<sequence length="242" mass="26408">MEIQGTRSVDNGSCQSLVRQVHARKRGEGERVTGERIPDTGKGWSSKVTRPITDAAQHCEKPPGGLQTPGEPVSEGFNSVLRALSPVFDALLLAAWPACRLKPATMRLGEVIALVTTPASRPETRRDQPKGTARNPHFLANGIVSHVNSCGHDQGRQSPSTTARREISPQPMRCSFPTIRLAWHRWVVSGVTPLGFAVRKGHGLQRGILAHHGVVDETANAWAPRAHLSFFSLFCRAVLTRQ</sequence>
<evidence type="ECO:0000313" key="3">
    <source>
        <dbReference type="Proteomes" id="UP000652219"/>
    </source>
</evidence>
<reference evidence="2 3" key="1">
    <citation type="journal article" date="2020" name="Phytopathology">
        <title>Genome Sequence Resources of Colletotrichum truncatum, C. plurivorum, C. musicola, and C. sojae: Four Species Pathogenic to Soybean (Glycine max).</title>
        <authorList>
            <person name="Rogerio F."/>
            <person name="Boufleur T.R."/>
            <person name="Ciampi-Guillardi M."/>
            <person name="Sukno S.A."/>
            <person name="Thon M.R."/>
            <person name="Massola Junior N.S."/>
            <person name="Baroncelli R."/>
        </authorList>
    </citation>
    <scope>NUCLEOTIDE SEQUENCE [LARGE SCALE GENOMIC DNA]</scope>
    <source>
        <strain evidence="2 3">LFN0009</strain>
    </source>
</reference>
<keyword evidence="3" id="KW-1185">Reference proteome</keyword>
<feature type="region of interest" description="Disordered" evidence="1">
    <location>
        <begin position="21"/>
        <end position="47"/>
    </location>
</feature>
<name>A0A8H6J1G5_9PEZI</name>
<evidence type="ECO:0000256" key="1">
    <source>
        <dbReference type="SAM" id="MobiDB-lite"/>
    </source>
</evidence>
<accession>A0A8H6J1G5</accession>
<proteinExistence type="predicted"/>
<comment type="caution">
    <text evidence="2">The sequence shown here is derived from an EMBL/GenBank/DDBJ whole genome shotgun (WGS) entry which is preliminary data.</text>
</comment>
<protein>
    <submittedName>
        <fullName evidence="2">Uncharacterized protein</fullName>
    </submittedName>
</protein>
<gene>
    <name evidence="2" type="ORF">CSOJ01_09984</name>
</gene>
<organism evidence="2 3">
    <name type="scientific">Colletotrichum sojae</name>
    <dbReference type="NCBI Taxonomy" id="2175907"/>
    <lineage>
        <taxon>Eukaryota</taxon>
        <taxon>Fungi</taxon>
        <taxon>Dikarya</taxon>
        <taxon>Ascomycota</taxon>
        <taxon>Pezizomycotina</taxon>
        <taxon>Sordariomycetes</taxon>
        <taxon>Hypocreomycetidae</taxon>
        <taxon>Glomerellales</taxon>
        <taxon>Glomerellaceae</taxon>
        <taxon>Colletotrichum</taxon>
        <taxon>Colletotrichum orchidearum species complex</taxon>
    </lineage>
</organism>
<evidence type="ECO:0000313" key="2">
    <source>
        <dbReference type="EMBL" id="KAF6804764.1"/>
    </source>
</evidence>
<feature type="compositionally biased region" description="Basic and acidic residues" evidence="1">
    <location>
        <begin position="26"/>
        <end position="39"/>
    </location>
</feature>
<dbReference type="Proteomes" id="UP000652219">
    <property type="component" value="Unassembled WGS sequence"/>
</dbReference>
<dbReference type="AlphaFoldDB" id="A0A8H6J1G5"/>
<dbReference type="EMBL" id="WIGN01000200">
    <property type="protein sequence ID" value="KAF6804764.1"/>
    <property type="molecule type" value="Genomic_DNA"/>
</dbReference>